<dbReference type="RefSeq" id="WP_016420150.1">
    <property type="nucleotide sequence ID" value="NZ_FNND01000002.1"/>
</dbReference>
<accession>A0A1H2TPH7</accession>
<proteinExistence type="predicted"/>
<dbReference type="Proteomes" id="UP000182771">
    <property type="component" value="Unassembled WGS sequence"/>
</dbReference>
<evidence type="ECO:0000313" key="1">
    <source>
        <dbReference type="EMBL" id="SDW45668.1"/>
    </source>
</evidence>
<comment type="caution">
    <text evidence="1">The sequence shown here is derived from an EMBL/GenBank/DDBJ whole genome shotgun (WGS) entry which is preliminary data.</text>
</comment>
<dbReference type="GeneID" id="85016359"/>
<gene>
    <name evidence="1" type="ORF">SAMN05444420_102266</name>
</gene>
<dbReference type="AlphaFoldDB" id="A0A1H2TPH7"/>
<organism evidence="1 2">
    <name type="scientific">Capnocytophaga granulosa</name>
    <dbReference type="NCBI Taxonomy" id="45242"/>
    <lineage>
        <taxon>Bacteria</taxon>
        <taxon>Pseudomonadati</taxon>
        <taxon>Bacteroidota</taxon>
        <taxon>Flavobacteriia</taxon>
        <taxon>Flavobacteriales</taxon>
        <taxon>Flavobacteriaceae</taxon>
        <taxon>Capnocytophaga</taxon>
    </lineage>
</organism>
<evidence type="ECO:0008006" key="3">
    <source>
        <dbReference type="Google" id="ProtNLM"/>
    </source>
</evidence>
<protein>
    <recommendedName>
        <fullName evidence="3">Outer membrane protein beta-barrel domain-containing protein</fullName>
    </recommendedName>
</protein>
<evidence type="ECO:0000313" key="2">
    <source>
        <dbReference type="Proteomes" id="UP000182771"/>
    </source>
</evidence>
<sequence length="182" mass="20761">MKKILFSTLALCLGHIGFAQRGIYHEDQLSFGSNFLKNEWAMRQINLDLGIGYRFSEKFRLGFIVEFGHIAFHDERNEKARSFSTGFGLNGNFRFYTSEKIALHSQTHLLIGGPDKDALADWGFFRAGTEVQTYFLSLASERTKPYISLGVNAIYGNYEKDRVEIERTSFMPHIGIGIVTLF</sequence>
<keyword evidence="2" id="KW-1185">Reference proteome</keyword>
<name>A0A1H2TPH7_9FLAO</name>
<reference evidence="1 2" key="1">
    <citation type="submission" date="2016-10" db="EMBL/GenBank/DDBJ databases">
        <authorList>
            <person name="Varghese N."/>
            <person name="Submissions S."/>
        </authorList>
    </citation>
    <scope>NUCLEOTIDE SEQUENCE [LARGE SCALE GENOMIC DNA]</scope>
    <source>
        <strain evidence="1 2">DSM 11449</strain>
    </source>
</reference>
<dbReference type="EMBL" id="FNND01000002">
    <property type="protein sequence ID" value="SDW45668.1"/>
    <property type="molecule type" value="Genomic_DNA"/>
</dbReference>